<evidence type="ECO:0000256" key="4">
    <source>
        <dbReference type="SAM" id="MobiDB-lite"/>
    </source>
</evidence>
<dbReference type="SUPFAM" id="SSF52540">
    <property type="entry name" value="P-loop containing nucleoside triphosphate hydrolases"/>
    <property type="match status" value="1"/>
</dbReference>
<feature type="compositionally biased region" description="Low complexity" evidence="4">
    <location>
        <begin position="67"/>
        <end position="82"/>
    </location>
</feature>
<evidence type="ECO:0000313" key="7">
    <source>
        <dbReference type="Proteomes" id="UP000503447"/>
    </source>
</evidence>
<gene>
    <name evidence="6" type="ORF">FTUN_7877</name>
</gene>
<keyword evidence="7" id="KW-1185">Reference proteome</keyword>
<dbReference type="AlphaFoldDB" id="A0A6M5Z4V0"/>
<dbReference type="Pfam" id="PF19263">
    <property type="entry name" value="DUF5906"/>
    <property type="match status" value="1"/>
</dbReference>
<dbReference type="KEGG" id="ftj:FTUN_7877"/>
<dbReference type="RefSeq" id="WP_171475046.1">
    <property type="nucleotide sequence ID" value="NZ_CP053452.2"/>
</dbReference>
<name>A0A6M5Z4V0_9BACT</name>
<organism evidence="6 7">
    <name type="scientific">Frigoriglobus tundricola</name>
    <dbReference type="NCBI Taxonomy" id="2774151"/>
    <lineage>
        <taxon>Bacteria</taxon>
        <taxon>Pseudomonadati</taxon>
        <taxon>Planctomycetota</taxon>
        <taxon>Planctomycetia</taxon>
        <taxon>Gemmatales</taxon>
        <taxon>Gemmataceae</taxon>
        <taxon>Frigoriglobus</taxon>
    </lineage>
</organism>
<sequence length="629" mass="68629">MPAGCTPPSAGRSAGAPPADAKDVRDWLTDDARAALPWDRRGAELRDHLTAAAEVIGPPDPPPDPPAGAGARTPADGPNDAPDNPHRLAAGFLDSITPAGSPRLLRFWRGDFHRYRDGAYRPVPDDDQRAELTQYVRAEFVRSNAAVVAACEGEDEKKQPPRVRPVTSKMIGDVLQALRGLCLLPADTDAPAWIDGATGPDPAGLLPVGNGILDLGALVEGRGRCLLPPSPLFFTHTAAPFDFDPTAPAPCEWLKFLREVWPDDPDSIATLQEWFGYMLTPDTRQQKILFLLGPRRGGKGTITRVLRELVGPANVAGPTLGSLSTNFGLWPLLGKSVAIVSDARLSGRSDSAVITERLLSISGEDALTVDRKHREPLTAKLNARFVIVSNELPRLGDASGALAGRLILLRLTRSWFGKEDHHLFDRLRGELPGILLWAVQGWRRLRDRGRFVQPTSGAELVADMEDLSSPVGAFVRERCRIEAGSRVEVCELYSAWRAWCDEHGRREPGTEETFGRDLRAAVPSLDKARPRTRDGRLYVYVGIRLRREAEADDEPPPSGPGGPGGRSDHPLHARAGNGVESARGEHAEGERSAGVAAMGGRYDHPDHRAQTDRPRPRFTNNDRPHEWRE</sequence>
<feature type="region of interest" description="Disordered" evidence="4">
    <location>
        <begin position="49"/>
        <end position="85"/>
    </location>
</feature>
<feature type="region of interest" description="Disordered" evidence="4">
    <location>
        <begin position="548"/>
        <end position="629"/>
    </location>
</feature>
<evidence type="ECO:0000259" key="5">
    <source>
        <dbReference type="PROSITE" id="PS51206"/>
    </source>
</evidence>
<evidence type="ECO:0000256" key="2">
    <source>
        <dbReference type="ARBA" id="ARBA00022801"/>
    </source>
</evidence>
<accession>A0A6M5Z4V0</accession>
<keyword evidence="3" id="KW-0067">ATP-binding</keyword>
<dbReference type="Gene3D" id="3.40.50.300">
    <property type="entry name" value="P-loop containing nucleotide triphosphate hydrolases"/>
    <property type="match status" value="1"/>
</dbReference>
<dbReference type="PANTHER" id="PTHR35372">
    <property type="entry name" value="ATP BINDING PROTEIN-RELATED"/>
    <property type="match status" value="1"/>
</dbReference>
<dbReference type="PROSITE" id="PS51206">
    <property type="entry name" value="SF3_HELICASE_1"/>
    <property type="match status" value="1"/>
</dbReference>
<feature type="compositionally biased region" description="Basic and acidic residues" evidence="4">
    <location>
        <begin position="601"/>
        <end position="629"/>
    </location>
</feature>
<dbReference type="PANTHER" id="PTHR35372:SF2">
    <property type="entry name" value="SF3 HELICASE DOMAIN-CONTAINING PROTEIN"/>
    <property type="match status" value="1"/>
</dbReference>
<keyword evidence="1" id="KW-0547">Nucleotide-binding</keyword>
<dbReference type="InterPro" id="IPR036390">
    <property type="entry name" value="WH_DNA-bd_sf"/>
</dbReference>
<dbReference type="InterPro" id="IPR051620">
    <property type="entry name" value="ORF904-like_C"/>
</dbReference>
<dbReference type="Proteomes" id="UP000503447">
    <property type="component" value="Chromosome"/>
</dbReference>
<dbReference type="SUPFAM" id="SSF46785">
    <property type="entry name" value="Winged helix' DNA-binding domain"/>
    <property type="match status" value="1"/>
</dbReference>
<feature type="region of interest" description="Disordered" evidence="4">
    <location>
        <begin position="1"/>
        <end position="24"/>
    </location>
</feature>
<dbReference type="InterPro" id="IPR045455">
    <property type="entry name" value="NrS-1_pol-like_helicase"/>
</dbReference>
<dbReference type="EMBL" id="CP053452">
    <property type="protein sequence ID" value="QJX00253.1"/>
    <property type="molecule type" value="Genomic_DNA"/>
</dbReference>
<feature type="compositionally biased region" description="Basic and acidic residues" evidence="4">
    <location>
        <begin position="582"/>
        <end position="591"/>
    </location>
</feature>
<protein>
    <recommendedName>
        <fullName evidence="5">SF3 helicase domain-containing protein</fullName>
    </recommendedName>
</protein>
<dbReference type="InterPro" id="IPR014015">
    <property type="entry name" value="Helicase_SF3_DNA-vir"/>
</dbReference>
<dbReference type="GO" id="GO:0005524">
    <property type="term" value="F:ATP binding"/>
    <property type="evidence" value="ECO:0007669"/>
    <property type="project" value="UniProtKB-KW"/>
</dbReference>
<dbReference type="InterPro" id="IPR036388">
    <property type="entry name" value="WH-like_DNA-bd_sf"/>
</dbReference>
<dbReference type="InterPro" id="IPR014818">
    <property type="entry name" value="Phage/plasmid_primase_P4_C"/>
</dbReference>
<feature type="domain" description="SF3 helicase" evidence="5">
    <location>
        <begin position="266"/>
        <end position="424"/>
    </location>
</feature>
<evidence type="ECO:0000313" key="6">
    <source>
        <dbReference type="EMBL" id="QJX00253.1"/>
    </source>
</evidence>
<proteinExistence type="predicted"/>
<dbReference type="NCBIfam" id="TIGR01613">
    <property type="entry name" value="primase_Cterm"/>
    <property type="match status" value="1"/>
</dbReference>
<dbReference type="InterPro" id="IPR027417">
    <property type="entry name" value="P-loop_NTPase"/>
</dbReference>
<evidence type="ECO:0000256" key="1">
    <source>
        <dbReference type="ARBA" id="ARBA00022741"/>
    </source>
</evidence>
<feature type="compositionally biased region" description="Low complexity" evidence="4">
    <location>
        <begin position="7"/>
        <end position="19"/>
    </location>
</feature>
<keyword evidence="2" id="KW-0378">Hydrolase</keyword>
<dbReference type="InterPro" id="IPR006500">
    <property type="entry name" value="Helicase_put_C_phage/plasmid"/>
</dbReference>
<evidence type="ECO:0000256" key="3">
    <source>
        <dbReference type="ARBA" id="ARBA00022840"/>
    </source>
</evidence>
<reference evidence="7" key="1">
    <citation type="submission" date="2020-05" db="EMBL/GenBank/DDBJ databases">
        <title>Frigoriglobus tundricola gen. nov., sp. nov., a psychrotolerant cellulolytic planctomycete of the family Gemmataceae with two divergent copies of 16S rRNA gene.</title>
        <authorList>
            <person name="Kulichevskaya I.S."/>
            <person name="Ivanova A.A."/>
            <person name="Naumoff D.G."/>
            <person name="Beletsky A.V."/>
            <person name="Rijpstra W.I.C."/>
            <person name="Sinninghe Damste J.S."/>
            <person name="Mardanov A.V."/>
            <person name="Ravin N.V."/>
            <person name="Dedysh S.N."/>
        </authorList>
    </citation>
    <scope>NUCLEOTIDE SEQUENCE [LARGE SCALE GENOMIC DNA]</scope>
    <source>
        <strain evidence="7">PL17</strain>
    </source>
</reference>
<dbReference type="Pfam" id="PF08706">
    <property type="entry name" value="D5_N"/>
    <property type="match status" value="1"/>
</dbReference>
<dbReference type="GO" id="GO:0016787">
    <property type="term" value="F:hydrolase activity"/>
    <property type="evidence" value="ECO:0007669"/>
    <property type="project" value="UniProtKB-KW"/>
</dbReference>
<dbReference type="Gene3D" id="1.10.10.10">
    <property type="entry name" value="Winged helix-like DNA-binding domain superfamily/Winged helix DNA-binding domain"/>
    <property type="match status" value="1"/>
</dbReference>